<proteinExistence type="predicted"/>
<sequence>MVFLWIVLLIFIGLLVFYMLKEAFLNQVIHQIIAFPDFPTGFKDLKIFFISDIHRRKIHESIIMDVGKNADFVIIGGDLLEKGVPLDRVEYNLQLLKKVGPLYFVWGNNDYEMMENELLAVLKRNDVKVLRNESIIFRAPNGQSLALLGIDDISQENDRLDLALYGTEFVDFKILISHNPRITEKMRKEDKISFVMSGHTHGGQIQFFGYSPYQKGGIYKSDITTLFVSNGYGTSMLPLRLGAKPETHFITITREEN</sequence>
<keyword evidence="3" id="KW-1185">Reference proteome</keyword>
<evidence type="ECO:0000313" key="3">
    <source>
        <dbReference type="Proteomes" id="UP000051888"/>
    </source>
</evidence>
<evidence type="ECO:0000259" key="1">
    <source>
        <dbReference type="Pfam" id="PF00149"/>
    </source>
</evidence>
<dbReference type="PANTHER" id="PTHR31302:SF32">
    <property type="entry name" value="PHOSPHOESTERASE"/>
    <property type="match status" value="1"/>
</dbReference>
<dbReference type="STRING" id="157838.AN964_09320"/>
<dbReference type="OrthoDB" id="9780884at2"/>
<dbReference type="Gene3D" id="3.60.21.10">
    <property type="match status" value="1"/>
</dbReference>
<comment type="caution">
    <text evidence="2">The sequence shown here is derived from an EMBL/GenBank/DDBJ whole genome shotgun (WGS) entry which is preliminary data.</text>
</comment>
<name>A0A0Q3TIB2_9BACI</name>
<dbReference type="AlphaFoldDB" id="A0A0Q3TIB2"/>
<dbReference type="InterPro" id="IPR051158">
    <property type="entry name" value="Metallophosphoesterase_sf"/>
</dbReference>
<dbReference type="GO" id="GO:0008758">
    <property type="term" value="F:UDP-2,3-diacylglucosamine hydrolase activity"/>
    <property type="evidence" value="ECO:0007669"/>
    <property type="project" value="TreeGrafter"/>
</dbReference>
<dbReference type="SUPFAM" id="SSF56300">
    <property type="entry name" value="Metallo-dependent phosphatases"/>
    <property type="match status" value="1"/>
</dbReference>
<dbReference type="Proteomes" id="UP000051888">
    <property type="component" value="Unassembled WGS sequence"/>
</dbReference>
<accession>A0A0Q3TIB2</accession>
<dbReference type="GO" id="GO:0016020">
    <property type="term" value="C:membrane"/>
    <property type="evidence" value="ECO:0007669"/>
    <property type="project" value="GOC"/>
</dbReference>
<organism evidence="2 3">
    <name type="scientific">Heyndrickxia shackletonii</name>
    <dbReference type="NCBI Taxonomy" id="157838"/>
    <lineage>
        <taxon>Bacteria</taxon>
        <taxon>Bacillati</taxon>
        <taxon>Bacillota</taxon>
        <taxon>Bacilli</taxon>
        <taxon>Bacillales</taxon>
        <taxon>Bacillaceae</taxon>
        <taxon>Heyndrickxia</taxon>
    </lineage>
</organism>
<dbReference type="EMBL" id="LJJC01000004">
    <property type="protein sequence ID" value="KQL53680.1"/>
    <property type="molecule type" value="Genomic_DNA"/>
</dbReference>
<dbReference type="InterPro" id="IPR004843">
    <property type="entry name" value="Calcineurin-like_PHP"/>
</dbReference>
<dbReference type="Pfam" id="PF00149">
    <property type="entry name" value="Metallophos"/>
    <property type="match status" value="1"/>
</dbReference>
<protein>
    <submittedName>
        <fullName evidence="2">Metallophosphoesterase</fullName>
    </submittedName>
</protein>
<reference evidence="2 3" key="1">
    <citation type="submission" date="2015-09" db="EMBL/GenBank/DDBJ databases">
        <title>Genome sequencing project for genomic taxonomy and phylogenomics of Bacillus-like bacteria.</title>
        <authorList>
            <person name="Liu B."/>
            <person name="Wang J."/>
            <person name="Zhu Y."/>
            <person name="Liu G."/>
            <person name="Chen Q."/>
            <person name="Chen Z."/>
            <person name="Lan J."/>
            <person name="Che J."/>
            <person name="Ge C."/>
            <person name="Shi H."/>
            <person name="Pan Z."/>
            <person name="Liu X."/>
        </authorList>
    </citation>
    <scope>NUCLEOTIDE SEQUENCE [LARGE SCALE GENOMIC DNA]</scope>
    <source>
        <strain evidence="2 3">LMG 18435</strain>
    </source>
</reference>
<dbReference type="PANTHER" id="PTHR31302">
    <property type="entry name" value="TRANSMEMBRANE PROTEIN WITH METALLOPHOSPHOESTERASE DOMAIN-RELATED"/>
    <property type="match status" value="1"/>
</dbReference>
<gene>
    <name evidence="2" type="ORF">AN964_09320</name>
</gene>
<evidence type="ECO:0000313" key="2">
    <source>
        <dbReference type="EMBL" id="KQL53680.1"/>
    </source>
</evidence>
<dbReference type="RefSeq" id="WP_055739414.1">
    <property type="nucleotide sequence ID" value="NZ_JAAIWL010000013.1"/>
</dbReference>
<dbReference type="GO" id="GO:0009245">
    <property type="term" value="P:lipid A biosynthetic process"/>
    <property type="evidence" value="ECO:0007669"/>
    <property type="project" value="TreeGrafter"/>
</dbReference>
<feature type="domain" description="Calcineurin-like phosphoesterase" evidence="1">
    <location>
        <begin position="45"/>
        <end position="202"/>
    </location>
</feature>
<dbReference type="InterPro" id="IPR029052">
    <property type="entry name" value="Metallo-depent_PP-like"/>
</dbReference>
<dbReference type="PATRIC" id="fig|157838.3.peg.2047"/>